<dbReference type="AlphaFoldDB" id="A0A7X2PBQ2"/>
<feature type="transmembrane region" description="Helical" evidence="1">
    <location>
        <begin position="99"/>
        <end position="119"/>
    </location>
</feature>
<organism evidence="2 3">
    <name type="scientific">Bullifex porci</name>
    <dbReference type="NCBI Taxonomy" id="2606638"/>
    <lineage>
        <taxon>Bacteria</taxon>
        <taxon>Pseudomonadati</taxon>
        <taxon>Spirochaetota</taxon>
        <taxon>Spirochaetia</taxon>
        <taxon>Spirochaetales</taxon>
        <taxon>Spirochaetaceae</taxon>
        <taxon>Bullifex</taxon>
    </lineage>
</organism>
<feature type="transmembrane region" description="Helical" evidence="1">
    <location>
        <begin position="39"/>
        <end position="59"/>
    </location>
</feature>
<accession>A0A7X2PBQ2</accession>
<feature type="transmembrane region" description="Helical" evidence="1">
    <location>
        <begin position="139"/>
        <end position="156"/>
    </location>
</feature>
<comment type="caution">
    <text evidence="2">The sequence shown here is derived from an EMBL/GenBank/DDBJ whole genome shotgun (WGS) entry which is preliminary data.</text>
</comment>
<keyword evidence="1" id="KW-1133">Transmembrane helix</keyword>
<gene>
    <name evidence="2" type="ORF">FYJ80_03985</name>
</gene>
<dbReference type="RefSeq" id="WP_154424868.1">
    <property type="nucleotide sequence ID" value="NZ_VUNN01000005.1"/>
</dbReference>
<keyword evidence="1" id="KW-0472">Membrane</keyword>
<reference evidence="2 3" key="1">
    <citation type="submission" date="2019-08" db="EMBL/GenBank/DDBJ databases">
        <title>In-depth cultivation of the pig gut microbiome towards novel bacterial diversity and tailored functional studies.</title>
        <authorList>
            <person name="Wylensek D."/>
            <person name="Hitch T.C.A."/>
            <person name="Clavel T."/>
        </authorList>
    </citation>
    <scope>NUCLEOTIDE SEQUENCE [LARGE SCALE GENOMIC DNA]</scope>
    <source>
        <strain evidence="2 3">NM-380-WT-3C1</strain>
    </source>
</reference>
<evidence type="ECO:0000313" key="3">
    <source>
        <dbReference type="Proteomes" id="UP000460549"/>
    </source>
</evidence>
<keyword evidence="1" id="KW-0812">Transmembrane</keyword>
<feature type="transmembrane region" description="Helical" evidence="1">
    <location>
        <begin position="6"/>
        <end position="27"/>
    </location>
</feature>
<evidence type="ECO:0000256" key="1">
    <source>
        <dbReference type="SAM" id="Phobius"/>
    </source>
</evidence>
<dbReference type="Proteomes" id="UP000460549">
    <property type="component" value="Unassembled WGS sequence"/>
</dbReference>
<feature type="transmembrane region" description="Helical" evidence="1">
    <location>
        <begin position="168"/>
        <end position="193"/>
    </location>
</feature>
<dbReference type="EMBL" id="VUNN01000005">
    <property type="protein sequence ID" value="MSU05939.1"/>
    <property type="molecule type" value="Genomic_DNA"/>
</dbReference>
<sequence>MNSLTYFFAGNNLFIPFSLILGAIVWVNTKGKECVKRLLLTMLPALILFLLFVGLYTIFPQTAETVKESYREIFVALFTQIFKMSTESISTMFDIVLELMLSIVLPLVFLNIVVVHYYFESFTHRLDESFDKKVISFNLPEVFIYFFLGLWTIMLFKRFVNIPMSVNVLLNNLTLTCTLFYGLQGFSILLYNLRRKGSAISGIKLMGLLIILMMLLPGINVILVLALIGVGVLNTWIELRKPF</sequence>
<evidence type="ECO:0000313" key="2">
    <source>
        <dbReference type="EMBL" id="MSU05939.1"/>
    </source>
</evidence>
<evidence type="ECO:0008006" key="4">
    <source>
        <dbReference type="Google" id="ProtNLM"/>
    </source>
</evidence>
<feature type="transmembrane region" description="Helical" evidence="1">
    <location>
        <begin position="205"/>
        <end position="233"/>
    </location>
</feature>
<name>A0A7X2PBQ2_9SPIO</name>
<protein>
    <recommendedName>
        <fullName evidence="4">DUF2232 domain-containing protein</fullName>
    </recommendedName>
</protein>
<proteinExistence type="predicted"/>
<keyword evidence="3" id="KW-1185">Reference proteome</keyword>